<dbReference type="Proteomes" id="UP000638648">
    <property type="component" value="Unassembled WGS sequence"/>
</dbReference>
<reference evidence="2" key="1">
    <citation type="submission" date="2020-10" db="EMBL/GenBank/DDBJ databases">
        <title>Sequencing the genomes of 1000 actinobacteria strains.</title>
        <authorList>
            <person name="Klenk H.-P."/>
        </authorList>
    </citation>
    <scope>NUCLEOTIDE SEQUENCE</scope>
    <source>
        <strain evidence="2">DSM 45354</strain>
    </source>
</reference>
<evidence type="ECO:0000259" key="1">
    <source>
        <dbReference type="Pfam" id="PF19054"/>
    </source>
</evidence>
<dbReference type="Pfam" id="PF19054">
    <property type="entry name" value="DUF5753"/>
    <property type="match status" value="1"/>
</dbReference>
<comment type="caution">
    <text evidence="2">The sequence shown here is derived from an EMBL/GenBank/DDBJ whole genome shotgun (WGS) entry which is preliminary data.</text>
</comment>
<evidence type="ECO:0000313" key="3">
    <source>
        <dbReference type="Proteomes" id="UP000638648"/>
    </source>
</evidence>
<accession>A0A927RRC9</accession>
<keyword evidence="3" id="KW-1185">Reference proteome</keyword>
<evidence type="ECO:0000313" key="2">
    <source>
        <dbReference type="EMBL" id="MBE1613203.1"/>
    </source>
</evidence>
<organism evidence="2 3">
    <name type="scientific">Actinopolymorpha pittospori</name>
    <dbReference type="NCBI Taxonomy" id="648752"/>
    <lineage>
        <taxon>Bacteria</taxon>
        <taxon>Bacillati</taxon>
        <taxon>Actinomycetota</taxon>
        <taxon>Actinomycetes</taxon>
        <taxon>Propionibacteriales</taxon>
        <taxon>Actinopolymorphaceae</taxon>
        <taxon>Actinopolymorpha</taxon>
    </lineage>
</organism>
<name>A0A927RRC9_9ACTN</name>
<gene>
    <name evidence="2" type="ORF">HEB94_010051</name>
</gene>
<proteinExistence type="predicted"/>
<dbReference type="InterPro" id="IPR043917">
    <property type="entry name" value="DUF5753"/>
</dbReference>
<protein>
    <recommendedName>
        <fullName evidence="1">DUF5753 domain-containing protein</fullName>
    </recommendedName>
</protein>
<sequence>MLDGLEVPENGERHQILTIAQEAAGRGWWESIPMDARQALYAALEAGAVAIREYQDTVIPGLLQTPQYTKAVAANDDLSFGADTSAPDVATRARAERQRMLRLNGATYEVIVDEVVIRRLSVPPNVHVAELRHLAANSGTASVRILPVDARIDAYTVPRSPFSLYSFGDPKDPRVAAVDTVTSDLILVDEGEVERYEHLYCRLRKAALSPEDSAYLLAKAADEMEVSGHGV</sequence>
<dbReference type="EMBL" id="JADBEM010000001">
    <property type="protein sequence ID" value="MBE1613203.1"/>
    <property type="molecule type" value="Genomic_DNA"/>
</dbReference>
<dbReference type="AlphaFoldDB" id="A0A927RRC9"/>
<feature type="domain" description="DUF5753" evidence="1">
    <location>
        <begin position="39"/>
        <end position="218"/>
    </location>
</feature>